<evidence type="ECO:0000313" key="2">
    <source>
        <dbReference type="Proteomes" id="UP000008983"/>
    </source>
</evidence>
<gene>
    <name evidence="1" type="ORF">IMG5_162100</name>
</gene>
<protein>
    <submittedName>
        <fullName evidence="1">Uncharacterized protein</fullName>
    </submittedName>
</protein>
<dbReference type="AlphaFoldDB" id="G0R056"/>
<dbReference type="InParanoid" id="G0R056"/>
<evidence type="ECO:0000313" key="1">
    <source>
        <dbReference type="EMBL" id="EGR29155.1"/>
    </source>
</evidence>
<dbReference type="Proteomes" id="UP000008983">
    <property type="component" value="Unassembled WGS sequence"/>
</dbReference>
<dbReference type="GeneID" id="14905247"/>
<keyword evidence="2" id="KW-1185">Reference proteome</keyword>
<proteinExistence type="predicted"/>
<dbReference type="RefSeq" id="XP_004030391.1">
    <property type="nucleotide sequence ID" value="XM_004030343.1"/>
</dbReference>
<sequence length="123" mass="14523">MVVKIRLNGIKVQMQIVFKTEIFVVELMGIHKFIQKNKSVRLLDMNMIDPEANRSFIKVNNFAQVIINNFHVDKYYYPGGLISNYYLHLKKTIFSQEKYDTDVLLQRRTDSILQITIIINIVE</sequence>
<dbReference type="EMBL" id="GL984180">
    <property type="protein sequence ID" value="EGR29155.1"/>
    <property type="molecule type" value="Genomic_DNA"/>
</dbReference>
<accession>G0R056</accession>
<name>G0R056_ICHMU</name>
<organism evidence="1 2">
    <name type="scientific">Ichthyophthirius multifiliis</name>
    <name type="common">White spot disease agent</name>
    <name type="synonym">Ich</name>
    <dbReference type="NCBI Taxonomy" id="5932"/>
    <lineage>
        <taxon>Eukaryota</taxon>
        <taxon>Sar</taxon>
        <taxon>Alveolata</taxon>
        <taxon>Ciliophora</taxon>
        <taxon>Intramacronucleata</taxon>
        <taxon>Oligohymenophorea</taxon>
        <taxon>Hymenostomatida</taxon>
        <taxon>Ophryoglenina</taxon>
        <taxon>Ichthyophthirius</taxon>
    </lineage>
</organism>
<reference evidence="1 2" key="1">
    <citation type="submission" date="2011-07" db="EMBL/GenBank/DDBJ databases">
        <authorList>
            <person name="Coyne R."/>
            <person name="Brami D."/>
            <person name="Johnson J."/>
            <person name="Hostetler J."/>
            <person name="Hannick L."/>
            <person name="Clark T."/>
            <person name="Cassidy-Hanley D."/>
            <person name="Inman J."/>
        </authorList>
    </citation>
    <scope>NUCLEOTIDE SEQUENCE [LARGE SCALE GENOMIC DNA]</scope>
    <source>
        <strain evidence="1 2">G5</strain>
    </source>
</reference>